<feature type="transmembrane region" description="Helical" evidence="8">
    <location>
        <begin position="423"/>
        <end position="444"/>
    </location>
</feature>
<feature type="transmembrane region" description="Helical" evidence="8">
    <location>
        <begin position="93"/>
        <end position="117"/>
    </location>
</feature>
<feature type="transmembrane region" description="Helical" evidence="8">
    <location>
        <begin position="215"/>
        <end position="236"/>
    </location>
</feature>
<evidence type="ECO:0000313" key="11">
    <source>
        <dbReference type="Proteomes" id="UP000054023"/>
    </source>
</evidence>
<feature type="transmembrane region" description="Helical" evidence="8">
    <location>
        <begin position="248"/>
        <end position="267"/>
    </location>
</feature>
<dbReference type="STRING" id="317018.AVL63_08460"/>
<dbReference type="Proteomes" id="UP000054023">
    <property type="component" value="Unassembled WGS sequence"/>
</dbReference>
<dbReference type="SUPFAM" id="SSF103473">
    <property type="entry name" value="MFS general substrate transporter"/>
    <property type="match status" value="1"/>
</dbReference>
<feature type="transmembrane region" description="Helical" evidence="8">
    <location>
        <begin position="288"/>
        <end position="314"/>
    </location>
</feature>
<keyword evidence="4" id="KW-1003">Cell membrane</keyword>
<keyword evidence="6 8" id="KW-1133">Transmembrane helix</keyword>
<dbReference type="InterPro" id="IPR036259">
    <property type="entry name" value="MFS_trans_sf"/>
</dbReference>
<feature type="transmembrane region" description="Helical" evidence="8">
    <location>
        <begin position="28"/>
        <end position="51"/>
    </location>
</feature>
<dbReference type="PANTHER" id="PTHR42718">
    <property type="entry name" value="MAJOR FACILITATOR SUPERFAMILY MULTIDRUG TRANSPORTER MFSC"/>
    <property type="match status" value="1"/>
</dbReference>
<dbReference type="CDD" id="cd17503">
    <property type="entry name" value="MFS_LmrB_MDR_like"/>
    <property type="match status" value="1"/>
</dbReference>
<evidence type="ECO:0000256" key="7">
    <source>
        <dbReference type="ARBA" id="ARBA00023136"/>
    </source>
</evidence>
<evidence type="ECO:0000256" key="2">
    <source>
        <dbReference type="ARBA" id="ARBA00008537"/>
    </source>
</evidence>
<sequence length="493" mass="51586">MQPRSSAVAVSTQTEARPETIDPRGMRVIWLLLISAFVAILNETTMGIAIPQLNVELGIAPTLGQWLTSAFMLTMAVVIPITGLVLQRFSTRGVYLTAMTLFTLGTLICLVAPGFAVLLLGRIVQASGTAIMMPLLMTTVMNVVPEHSRGRIMGRAGIVMALAPAVGPTLSGVILDSLSWRWIFGLILPIAVIALLIGAKWMLNLGESQYRRIDVASVILSALGFGGAVFALSQLGSAHGAESAETPTSLVALMLGAAAVALVLFVWRQLRLQRREQALLDLRVFRSVNFTMAVVVMSVLALAMFGSLTLLPLYLQNVVGLSATQAGLIVLPGSVVMGVLGPIVGRIYDARGPRPLLIPGTILVSAGLWSYSMVGEDTSVALLTSIQIGMSFGLAMSFTPLFSASLSSLRPSLYSHGSAVLNTLQQVAGAVGVAVLITTMSRVASQESGSLGEIAAQASGAQSAFMIAGIVSLAAVAGAFFVRSPSRIAANQA</sequence>
<evidence type="ECO:0000256" key="5">
    <source>
        <dbReference type="ARBA" id="ARBA00022692"/>
    </source>
</evidence>
<dbReference type="InterPro" id="IPR020846">
    <property type="entry name" value="MFS_dom"/>
</dbReference>
<comment type="caution">
    <text evidence="10">The sequence shown here is derived from an EMBL/GenBank/DDBJ whole genome shotgun (WGS) entry which is preliminary data.</text>
</comment>
<feature type="transmembrane region" description="Helical" evidence="8">
    <location>
        <begin position="464"/>
        <end position="482"/>
    </location>
</feature>
<dbReference type="Gene3D" id="1.20.1720.10">
    <property type="entry name" value="Multidrug resistance protein D"/>
    <property type="match status" value="1"/>
</dbReference>
<comment type="similarity">
    <text evidence="2">Belongs to the major facilitator superfamily. EmrB family.</text>
</comment>
<evidence type="ECO:0000256" key="8">
    <source>
        <dbReference type="SAM" id="Phobius"/>
    </source>
</evidence>
<keyword evidence="11" id="KW-1185">Reference proteome</keyword>
<gene>
    <name evidence="10" type="ORF">AVL63_08460</name>
</gene>
<dbReference type="PANTHER" id="PTHR42718:SF9">
    <property type="entry name" value="MAJOR FACILITATOR SUPERFAMILY MULTIDRUG TRANSPORTER MFSC"/>
    <property type="match status" value="1"/>
</dbReference>
<feature type="transmembrane region" description="Helical" evidence="8">
    <location>
        <begin position="63"/>
        <end position="86"/>
    </location>
</feature>
<dbReference type="GO" id="GO:0005886">
    <property type="term" value="C:plasma membrane"/>
    <property type="evidence" value="ECO:0007669"/>
    <property type="project" value="UniProtKB-SubCell"/>
</dbReference>
<dbReference type="Pfam" id="PF07690">
    <property type="entry name" value="MFS_1"/>
    <property type="match status" value="1"/>
</dbReference>
<dbReference type="InterPro" id="IPR004638">
    <property type="entry name" value="EmrB-like"/>
</dbReference>
<dbReference type="AlphaFoldDB" id="A0A0W8ILL7"/>
<name>A0A0W8ILL7_9MICC</name>
<dbReference type="PRINTS" id="PR01036">
    <property type="entry name" value="TCRTETB"/>
</dbReference>
<feature type="transmembrane region" description="Helical" evidence="8">
    <location>
        <begin position="156"/>
        <end position="175"/>
    </location>
</feature>
<evidence type="ECO:0000256" key="6">
    <source>
        <dbReference type="ARBA" id="ARBA00022989"/>
    </source>
</evidence>
<feature type="domain" description="Major facilitator superfamily (MFS) profile" evidence="9">
    <location>
        <begin position="28"/>
        <end position="487"/>
    </location>
</feature>
<evidence type="ECO:0000256" key="1">
    <source>
        <dbReference type="ARBA" id="ARBA00004651"/>
    </source>
</evidence>
<dbReference type="GO" id="GO:0022857">
    <property type="term" value="F:transmembrane transporter activity"/>
    <property type="evidence" value="ECO:0007669"/>
    <property type="project" value="InterPro"/>
</dbReference>
<evidence type="ECO:0000313" key="10">
    <source>
        <dbReference type="EMBL" id="KUG60728.1"/>
    </source>
</evidence>
<feature type="transmembrane region" description="Helical" evidence="8">
    <location>
        <begin position="181"/>
        <end position="203"/>
    </location>
</feature>
<organism evidence="10 11">
    <name type="scientific">Nesterenkonia jeotgali</name>
    <dbReference type="NCBI Taxonomy" id="317018"/>
    <lineage>
        <taxon>Bacteria</taxon>
        <taxon>Bacillati</taxon>
        <taxon>Actinomycetota</taxon>
        <taxon>Actinomycetes</taxon>
        <taxon>Micrococcales</taxon>
        <taxon>Micrococcaceae</taxon>
        <taxon>Nesterenkonia</taxon>
    </lineage>
</organism>
<dbReference type="InterPro" id="IPR011701">
    <property type="entry name" value="MFS"/>
</dbReference>
<reference evidence="11" key="1">
    <citation type="submission" date="2015-12" db="EMBL/GenBank/DDBJ databases">
        <authorList>
            <person name="Nair G.R."/>
            <person name="Kaur G."/>
            <person name="Mayilraj S."/>
        </authorList>
    </citation>
    <scope>NUCLEOTIDE SEQUENCE [LARGE SCALE GENOMIC DNA]</scope>
    <source>
        <strain evidence="11">CD08_7</strain>
    </source>
</reference>
<dbReference type="Gene3D" id="1.20.1250.20">
    <property type="entry name" value="MFS general substrate transporter like domains"/>
    <property type="match status" value="1"/>
</dbReference>
<keyword evidence="5 8" id="KW-0812">Transmembrane</keyword>
<comment type="subcellular location">
    <subcellularLocation>
        <location evidence="1">Cell membrane</location>
        <topology evidence="1">Multi-pass membrane protein</topology>
    </subcellularLocation>
</comment>
<protein>
    <submittedName>
        <fullName evidence="10">MFS transporter</fullName>
    </submittedName>
</protein>
<feature type="transmembrane region" description="Helical" evidence="8">
    <location>
        <begin position="326"/>
        <end position="344"/>
    </location>
</feature>
<dbReference type="EMBL" id="LQBM01000001">
    <property type="protein sequence ID" value="KUG60728.1"/>
    <property type="molecule type" value="Genomic_DNA"/>
</dbReference>
<keyword evidence="3" id="KW-0813">Transport</keyword>
<dbReference type="NCBIfam" id="TIGR00711">
    <property type="entry name" value="efflux_EmrB"/>
    <property type="match status" value="1"/>
</dbReference>
<keyword evidence="7 8" id="KW-0472">Membrane</keyword>
<proteinExistence type="inferred from homology"/>
<evidence type="ECO:0000256" key="4">
    <source>
        <dbReference type="ARBA" id="ARBA00022475"/>
    </source>
</evidence>
<feature type="transmembrane region" description="Helical" evidence="8">
    <location>
        <begin position="123"/>
        <end position="144"/>
    </location>
</feature>
<feature type="transmembrane region" description="Helical" evidence="8">
    <location>
        <begin position="380"/>
        <end position="402"/>
    </location>
</feature>
<dbReference type="PROSITE" id="PS50850">
    <property type="entry name" value="MFS"/>
    <property type="match status" value="1"/>
</dbReference>
<accession>A0A0W8ILL7</accession>
<evidence type="ECO:0000256" key="3">
    <source>
        <dbReference type="ARBA" id="ARBA00022448"/>
    </source>
</evidence>
<feature type="transmembrane region" description="Helical" evidence="8">
    <location>
        <begin position="356"/>
        <end position="374"/>
    </location>
</feature>
<evidence type="ECO:0000259" key="9">
    <source>
        <dbReference type="PROSITE" id="PS50850"/>
    </source>
</evidence>